<evidence type="ECO:0008006" key="8">
    <source>
        <dbReference type="Google" id="ProtNLM"/>
    </source>
</evidence>
<dbReference type="GeneID" id="80889816"/>
<keyword evidence="2 5" id="KW-0812">Transmembrane</keyword>
<evidence type="ECO:0000313" key="7">
    <source>
        <dbReference type="Proteomes" id="UP001144673"/>
    </source>
</evidence>
<feature type="transmembrane region" description="Helical" evidence="5">
    <location>
        <begin position="54"/>
        <end position="72"/>
    </location>
</feature>
<reference evidence="6" key="1">
    <citation type="journal article" date="2023" name="Access Microbiol">
        <title>De-novo genome assembly for Akanthomyces muscarius, a biocontrol agent of insect agricultural pests.</title>
        <authorList>
            <person name="Erdos Z."/>
            <person name="Studholme D.J."/>
            <person name="Raymond B."/>
            <person name="Sharma M."/>
        </authorList>
    </citation>
    <scope>NUCLEOTIDE SEQUENCE</scope>
    <source>
        <strain evidence="6">Ve6</strain>
    </source>
</reference>
<evidence type="ECO:0000256" key="4">
    <source>
        <dbReference type="ARBA" id="ARBA00023136"/>
    </source>
</evidence>
<evidence type="ECO:0000256" key="1">
    <source>
        <dbReference type="ARBA" id="ARBA00004141"/>
    </source>
</evidence>
<evidence type="ECO:0000256" key="2">
    <source>
        <dbReference type="ARBA" id="ARBA00022692"/>
    </source>
</evidence>
<keyword evidence="3 5" id="KW-1133">Transmembrane helix</keyword>
<accession>A0A9W8UH91</accession>
<evidence type="ECO:0000313" key="6">
    <source>
        <dbReference type="EMBL" id="KAJ4148176.1"/>
    </source>
</evidence>
<feature type="transmembrane region" description="Helical" evidence="5">
    <location>
        <begin position="233"/>
        <end position="251"/>
    </location>
</feature>
<feature type="transmembrane region" description="Helical" evidence="5">
    <location>
        <begin position="150"/>
        <end position="169"/>
    </location>
</feature>
<sequence>MYSLPTPTLHLRAASASSPVPSCITAVPEKNGYVPPEACNANYGFYPKWEDNCAFAVFFGLTAAAHLAQAVLYKKKFCWVIIMGALWECICFVLRTLGARDQQNSDYVMLSTLLFLLAPLWINAFIYMVVSRLVYFLDSAKKVLRMRATWMAKGFVSADMVCFAVQAIGGGLMAGGQDHPKSADLGKKIYMAGCGIQLACVIVFVFVVAAFYRGVLRDTRAGTAKTRNRWIQPLFWVIFLVLVLIVERIIFRLVEFSRGADNSNPMLRKEWYQLYLDGLPMLFALAALNLVHPALVLQGADSDMPASKLLRCWRRRKSEFGPIPLHSIEDLRE</sequence>
<proteinExistence type="predicted"/>
<comment type="subcellular location">
    <subcellularLocation>
        <location evidence="1">Membrane</location>
        <topology evidence="1">Multi-pass membrane protein</topology>
    </subcellularLocation>
</comment>
<feature type="transmembrane region" description="Helical" evidence="5">
    <location>
        <begin position="189"/>
        <end position="212"/>
    </location>
</feature>
<evidence type="ECO:0000256" key="5">
    <source>
        <dbReference type="SAM" id="Phobius"/>
    </source>
</evidence>
<name>A0A9W8UH91_AKAMU</name>
<dbReference type="Pfam" id="PF04479">
    <property type="entry name" value="RTA1"/>
    <property type="match status" value="1"/>
</dbReference>
<organism evidence="6 7">
    <name type="scientific">Akanthomyces muscarius</name>
    <name type="common">Entomopathogenic fungus</name>
    <name type="synonym">Lecanicillium muscarium</name>
    <dbReference type="NCBI Taxonomy" id="2231603"/>
    <lineage>
        <taxon>Eukaryota</taxon>
        <taxon>Fungi</taxon>
        <taxon>Dikarya</taxon>
        <taxon>Ascomycota</taxon>
        <taxon>Pezizomycotina</taxon>
        <taxon>Sordariomycetes</taxon>
        <taxon>Hypocreomycetidae</taxon>
        <taxon>Hypocreales</taxon>
        <taxon>Cordycipitaceae</taxon>
        <taxon>Akanthomyces</taxon>
    </lineage>
</organism>
<dbReference type="Proteomes" id="UP001144673">
    <property type="component" value="Chromosome 3"/>
</dbReference>
<comment type="caution">
    <text evidence="6">The sequence shown here is derived from an EMBL/GenBank/DDBJ whole genome shotgun (WGS) entry which is preliminary data.</text>
</comment>
<dbReference type="PANTHER" id="PTHR31465:SF15">
    <property type="entry name" value="LIPID TRANSPORTER ATNI-RELATED"/>
    <property type="match status" value="1"/>
</dbReference>
<protein>
    <recommendedName>
        <fullName evidence="8">RTA1 domain protein</fullName>
    </recommendedName>
</protein>
<feature type="transmembrane region" description="Helical" evidence="5">
    <location>
        <begin position="271"/>
        <end position="291"/>
    </location>
</feature>
<dbReference type="KEGG" id="amus:LMH87_002657"/>
<dbReference type="AlphaFoldDB" id="A0A9W8UH91"/>
<dbReference type="EMBL" id="JAJHUN010000010">
    <property type="protein sequence ID" value="KAJ4148176.1"/>
    <property type="molecule type" value="Genomic_DNA"/>
</dbReference>
<dbReference type="RefSeq" id="XP_056051117.1">
    <property type="nucleotide sequence ID" value="XM_056194150.1"/>
</dbReference>
<gene>
    <name evidence="6" type="ORF">LMH87_002657</name>
</gene>
<evidence type="ECO:0000256" key="3">
    <source>
        <dbReference type="ARBA" id="ARBA00022989"/>
    </source>
</evidence>
<dbReference type="InterPro" id="IPR007568">
    <property type="entry name" value="RTA1"/>
</dbReference>
<dbReference type="PANTHER" id="PTHR31465">
    <property type="entry name" value="PROTEIN RTA1-RELATED"/>
    <property type="match status" value="1"/>
</dbReference>
<feature type="transmembrane region" description="Helical" evidence="5">
    <location>
        <begin position="107"/>
        <end position="130"/>
    </location>
</feature>
<dbReference type="GO" id="GO:0016020">
    <property type="term" value="C:membrane"/>
    <property type="evidence" value="ECO:0007669"/>
    <property type="project" value="UniProtKB-SubCell"/>
</dbReference>
<keyword evidence="4 5" id="KW-0472">Membrane</keyword>
<feature type="transmembrane region" description="Helical" evidence="5">
    <location>
        <begin position="77"/>
        <end position="95"/>
    </location>
</feature>
<keyword evidence="7" id="KW-1185">Reference proteome</keyword>